<evidence type="ECO:0000313" key="3">
    <source>
        <dbReference type="Proteomes" id="UP000034246"/>
    </source>
</evidence>
<reference evidence="2 3" key="1">
    <citation type="journal article" date="2015" name="Nature">
        <title>rRNA introns, odd ribosomes, and small enigmatic genomes across a large radiation of phyla.</title>
        <authorList>
            <person name="Brown C.T."/>
            <person name="Hug L.A."/>
            <person name="Thomas B.C."/>
            <person name="Sharon I."/>
            <person name="Castelle C.J."/>
            <person name="Singh A."/>
            <person name="Wilkins M.J."/>
            <person name="Williams K.H."/>
            <person name="Banfield J.F."/>
        </authorList>
    </citation>
    <scope>NUCLEOTIDE SEQUENCE [LARGE SCALE GENOMIC DNA]</scope>
</reference>
<dbReference type="AlphaFoldDB" id="A0A0G0QNC7"/>
<keyword evidence="1" id="KW-0812">Transmembrane</keyword>
<proteinExistence type="predicted"/>
<accession>A0A0G0QNC7</accession>
<organism evidence="2 3">
    <name type="scientific">Candidatus Woesebacteria bacterium GW2011_GWA1_39_21</name>
    <dbReference type="NCBI Taxonomy" id="1618550"/>
    <lineage>
        <taxon>Bacteria</taxon>
        <taxon>Candidatus Woeseibacteriota</taxon>
    </lineage>
</organism>
<feature type="transmembrane region" description="Helical" evidence="1">
    <location>
        <begin position="7"/>
        <end position="28"/>
    </location>
</feature>
<keyword evidence="1" id="KW-1133">Transmembrane helix</keyword>
<comment type="caution">
    <text evidence="2">The sequence shown here is derived from an EMBL/GenBank/DDBJ whole genome shotgun (WGS) entry which is preliminary data.</text>
</comment>
<sequence length="150" mass="17200">MHQTKLIYFYALTIAALILFALIVGGIVEIKVPVPEFTKPSPELTLTKLKTLCSFEKFEAVAISSLKFVDGKYSEIAKADLSVGVSKDRVDYLAEAKTLCNWFDISRKIDRKQISEREREYRFYAGILFDSNKAYHIRLENGHWKFVLGN</sequence>
<keyword evidence="1" id="KW-0472">Membrane</keyword>
<dbReference type="STRING" id="1618550.UT39_C0002G0076"/>
<protein>
    <submittedName>
        <fullName evidence="2">Uncharacterized protein</fullName>
    </submittedName>
</protein>
<evidence type="ECO:0000313" key="2">
    <source>
        <dbReference type="EMBL" id="KKR11895.1"/>
    </source>
</evidence>
<dbReference type="EMBL" id="LBWP01000002">
    <property type="protein sequence ID" value="KKR11895.1"/>
    <property type="molecule type" value="Genomic_DNA"/>
</dbReference>
<name>A0A0G0QNC7_9BACT</name>
<dbReference type="Proteomes" id="UP000034246">
    <property type="component" value="Unassembled WGS sequence"/>
</dbReference>
<gene>
    <name evidence="2" type="ORF">UT39_C0002G0076</name>
</gene>
<evidence type="ECO:0000256" key="1">
    <source>
        <dbReference type="SAM" id="Phobius"/>
    </source>
</evidence>